<name>A0AAU9CPY2_9GAMM</name>
<dbReference type="InterPro" id="IPR011706">
    <property type="entry name" value="Cu-oxidase_C"/>
</dbReference>
<feature type="domain" description="Plastocyanin-like" evidence="4">
    <location>
        <begin position="475"/>
        <end position="587"/>
    </location>
</feature>
<dbReference type="Gene3D" id="2.60.40.420">
    <property type="entry name" value="Cupredoxins - blue copper proteins"/>
    <property type="match status" value="3"/>
</dbReference>
<evidence type="ECO:0000313" key="7">
    <source>
        <dbReference type="Proteomes" id="UP001321450"/>
    </source>
</evidence>
<dbReference type="GO" id="GO:0005507">
    <property type="term" value="F:copper ion binding"/>
    <property type="evidence" value="ECO:0007669"/>
    <property type="project" value="InterPro"/>
</dbReference>
<dbReference type="Pfam" id="PF07731">
    <property type="entry name" value="Cu-oxidase_2"/>
    <property type="match status" value="1"/>
</dbReference>
<protein>
    <submittedName>
        <fullName evidence="6">Blue copper oxidase</fullName>
    </submittedName>
</protein>
<evidence type="ECO:0000259" key="4">
    <source>
        <dbReference type="Pfam" id="PF07731"/>
    </source>
</evidence>
<dbReference type="PANTHER" id="PTHR48267:SF1">
    <property type="entry name" value="BILIRUBIN OXIDASE"/>
    <property type="match status" value="1"/>
</dbReference>
<dbReference type="Pfam" id="PF07732">
    <property type="entry name" value="Cu-oxidase_3"/>
    <property type="match status" value="1"/>
</dbReference>
<feature type="domain" description="Plastocyanin-like" evidence="5">
    <location>
        <begin position="141"/>
        <end position="254"/>
    </location>
</feature>
<dbReference type="InterPro" id="IPR011707">
    <property type="entry name" value="Cu-oxidase-like_N"/>
</dbReference>
<evidence type="ECO:0000259" key="3">
    <source>
        <dbReference type="Pfam" id="PF00394"/>
    </source>
</evidence>
<dbReference type="PROSITE" id="PS00080">
    <property type="entry name" value="MULTICOPPER_OXIDASE2"/>
    <property type="match status" value="1"/>
</dbReference>
<evidence type="ECO:0000256" key="1">
    <source>
        <dbReference type="ARBA" id="ARBA00022723"/>
    </source>
</evidence>
<dbReference type="InterPro" id="IPR001117">
    <property type="entry name" value="Cu-oxidase_2nd"/>
</dbReference>
<organism evidence="6 7">
    <name type="scientific">Methylomarinovum tepidoasis</name>
    <dbReference type="NCBI Taxonomy" id="2840183"/>
    <lineage>
        <taxon>Bacteria</taxon>
        <taxon>Pseudomonadati</taxon>
        <taxon>Pseudomonadota</taxon>
        <taxon>Gammaproteobacteria</taxon>
        <taxon>Methylococcales</taxon>
        <taxon>Methylothermaceae</taxon>
        <taxon>Methylomarinovum</taxon>
    </lineage>
</organism>
<dbReference type="GO" id="GO:0016491">
    <property type="term" value="F:oxidoreductase activity"/>
    <property type="evidence" value="ECO:0007669"/>
    <property type="project" value="UniProtKB-KW"/>
</dbReference>
<dbReference type="CDD" id="cd13890">
    <property type="entry name" value="CuRO_3_CueO_FtsP"/>
    <property type="match status" value="1"/>
</dbReference>
<dbReference type="Proteomes" id="UP001321450">
    <property type="component" value="Chromosome"/>
</dbReference>
<keyword evidence="2" id="KW-0560">Oxidoreductase</keyword>
<dbReference type="AlphaFoldDB" id="A0AAU9CPY2"/>
<evidence type="ECO:0000313" key="6">
    <source>
        <dbReference type="EMBL" id="BCX88383.1"/>
    </source>
</evidence>
<dbReference type="SUPFAM" id="SSF49503">
    <property type="entry name" value="Cupredoxins"/>
    <property type="match status" value="3"/>
</dbReference>
<dbReference type="CDD" id="cd13867">
    <property type="entry name" value="CuRO_2_CueO_FtsP"/>
    <property type="match status" value="1"/>
</dbReference>
<dbReference type="CDD" id="cd04232">
    <property type="entry name" value="CuRO_1_CueO_FtsP"/>
    <property type="match status" value="1"/>
</dbReference>
<proteinExistence type="predicted"/>
<dbReference type="PANTHER" id="PTHR48267">
    <property type="entry name" value="CUPREDOXIN SUPERFAMILY PROTEIN"/>
    <property type="match status" value="1"/>
</dbReference>
<gene>
    <name evidence="6" type="ORF">MIN45_P0752</name>
</gene>
<keyword evidence="1" id="KW-0479">Metal-binding</keyword>
<evidence type="ECO:0000259" key="5">
    <source>
        <dbReference type="Pfam" id="PF07732"/>
    </source>
</evidence>
<accession>A0AAU9CPY2</accession>
<feature type="domain" description="Plastocyanin-like" evidence="3">
    <location>
        <begin position="287"/>
        <end position="393"/>
    </location>
</feature>
<dbReference type="InterPro" id="IPR008972">
    <property type="entry name" value="Cupredoxin"/>
</dbReference>
<dbReference type="InterPro" id="IPR045087">
    <property type="entry name" value="Cu-oxidase_fam"/>
</dbReference>
<dbReference type="InterPro" id="IPR002355">
    <property type="entry name" value="Cu_oxidase_Cu_BS"/>
</dbReference>
<reference evidence="7" key="1">
    <citation type="journal article" date="2024" name="Int. J. Syst. Evol. Microbiol.">
        <title>Methylomarinovum tepidoasis sp. nov., a moderately thermophilic methanotroph of the family Methylothermaceae isolated from a deep-sea hydrothermal field.</title>
        <authorList>
            <person name="Hirayama H."/>
            <person name="Takaki Y."/>
            <person name="Abe M."/>
            <person name="Miyazaki M."/>
            <person name="Uematsu K."/>
            <person name="Matsui Y."/>
            <person name="Takai K."/>
        </authorList>
    </citation>
    <scope>NUCLEOTIDE SEQUENCE [LARGE SCALE GENOMIC DNA]</scope>
    <source>
        <strain evidence="7">IN45</strain>
    </source>
</reference>
<keyword evidence="7" id="KW-1185">Reference proteome</keyword>
<dbReference type="KEGG" id="meiy:MIN45_P0752"/>
<evidence type="ECO:0000256" key="2">
    <source>
        <dbReference type="ARBA" id="ARBA00023002"/>
    </source>
</evidence>
<dbReference type="Pfam" id="PF00394">
    <property type="entry name" value="Cu-oxidase"/>
    <property type="match status" value="1"/>
</dbReference>
<sequence length="588" mass="65720">MKKAGEALELNLETQGDEGLADIYLAVKKLPDGPFSFISSDSSATQFTTEPHPYATGITNKNTNHRFEIPKLSRDIPAGKYAFYAVAVPVGANVFNQDAWLSPLAIKEIFFVNNNNTLPVPPLLTGTLNDAGQKVFELNLQRGQKSFLPGTSTETFGINGDYLGPTIRLSKGDKALFKVTNHLGERTTIHWHGAHVPAAMDGGPHQVIEAGETWQPSFEIMQPAATLWYHPHLHGKTGEHVYKGLAGFFIVDDEVSDSLPLPKTYGVDDIPIVIQDRNIDPDGTMNYTINNMENMMGFRGAYILVNGAVTPTLETKAQMIRLRLLNGSNARIYNFGFSDNRTFYQIATDGGLLQTPVPMNRLRLAPGERAEILLDLRQDINNYLILKSYSEETTPSLMRDSMMSRGRMMSDDLDMQTFDVMYIRIGEIGDNGASLPSQLTSIDWLQSATAVRTRTFVLGMGMGMGMGRRFSQSTERHMFTINGQSFDMNRIDETVRLGDTEIWVIRNQSMAHPFHMHDVQFQILDRNGAPPSASEKGWKDTVLVMPNETVRVIARFDDFADPDHAYMYHCHILEHEDDGMMGQFIVVP</sequence>
<dbReference type="EMBL" id="AP024718">
    <property type="protein sequence ID" value="BCX88383.1"/>
    <property type="molecule type" value="Genomic_DNA"/>
</dbReference>